<dbReference type="InterPro" id="IPR012674">
    <property type="entry name" value="Calycin"/>
</dbReference>
<dbReference type="OrthoDB" id="594739at2"/>
<keyword evidence="17" id="KW-1185">Reference proteome</keyword>
<evidence type="ECO:0000256" key="3">
    <source>
        <dbReference type="ARBA" id="ARBA00006889"/>
    </source>
</evidence>
<keyword evidence="7" id="KW-0472">Membrane</keyword>
<dbReference type="InterPro" id="IPR047202">
    <property type="entry name" value="Lipocalin_Blc-like_dom"/>
</dbReference>
<proteinExistence type="inferred from homology"/>
<dbReference type="PROSITE" id="PS00213">
    <property type="entry name" value="LIPOCALIN"/>
    <property type="match status" value="1"/>
</dbReference>
<protein>
    <recommendedName>
        <fullName evidence="12">Outer membrane lipoprotein Blc</fullName>
    </recommendedName>
</protein>
<reference evidence="16 17" key="1">
    <citation type="submission" date="2016-01" db="EMBL/GenBank/DDBJ databases">
        <title>Whole genome sequencing of Myroides marinus L41.</title>
        <authorList>
            <person name="Hong K.W."/>
        </authorList>
    </citation>
    <scope>NUCLEOTIDE SEQUENCE [LARGE SCALE GENOMIC DNA]</scope>
    <source>
        <strain evidence="16 17">L41</strain>
    </source>
</reference>
<evidence type="ECO:0000313" key="16">
    <source>
        <dbReference type="EMBL" id="KZE76753.1"/>
    </source>
</evidence>
<dbReference type="AlphaFoldDB" id="A0A163WS23"/>
<accession>A0A163WS23</accession>
<comment type="function">
    <text evidence="11">Involved in the storage or transport of lipids necessary for membrane maintenance under stressful conditions. Displays a binding preference for lysophospholipids.</text>
</comment>
<dbReference type="Pfam" id="PF08212">
    <property type="entry name" value="Lipocalin_2"/>
    <property type="match status" value="1"/>
</dbReference>
<dbReference type="InterPro" id="IPR022272">
    <property type="entry name" value="Lipocalin_CS"/>
</dbReference>
<dbReference type="RefSeq" id="WP_038987737.1">
    <property type="nucleotide sequence ID" value="NZ_JACAJN010000006.1"/>
</dbReference>
<evidence type="ECO:0000256" key="8">
    <source>
        <dbReference type="ARBA" id="ARBA00023139"/>
    </source>
</evidence>
<dbReference type="InterPro" id="IPR002446">
    <property type="entry name" value="Lipocalin_bac"/>
</dbReference>
<dbReference type="PROSITE" id="PS51257">
    <property type="entry name" value="PROKAR_LIPOPROTEIN"/>
    <property type="match status" value="1"/>
</dbReference>
<dbReference type="CDD" id="cd19438">
    <property type="entry name" value="lipocalin_Blc-like"/>
    <property type="match status" value="1"/>
</dbReference>
<evidence type="ECO:0000256" key="4">
    <source>
        <dbReference type="ARBA" id="ARBA00011738"/>
    </source>
</evidence>
<keyword evidence="5" id="KW-0732">Signal</keyword>
<dbReference type="InterPro" id="IPR000566">
    <property type="entry name" value="Lipocln_cytosolic_FA-bd_dom"/>
</dbReference>
<comment type="subunit">
    <text evidence="4">Homodimer.</text>
</comment>
<evidence type="ECO:0000256" key="12">
    <source>
        <dbReference type="ARBA" id="ARBA00071217"/>
    </source>
</evidence>
<feature type="lipid moiety-binding region" description="S-diacylglycerol cysteine" evidence="14">
    <location>
        <position position="22"/>
    </location>
</feature>
<comment type="caution">
    <text evidence="16">The sequence shown here is derived from an EMBL/GenBank/DDBJ whole genome shotgun (WGS) entry which is preliminary data.</text>
</comment>
<evidence type="ECO:0000256" key="11">
    <source>
        <dbReference type="ARBA" id="ARBA00057024"/>
    </source>
</evidence>
<dbReference type="PRINTS" id="PR01171">
    <property type="entry name" value="BCTLIPOCALIN"/>
</dbReference>
<evidence type="ECO:0000256" key="9">
    <source>
        <dbReference type="ARBA" id="ARBA00023237"/>
    </source>
</evidence>
<dbReference type="Gene3D" id="2.40.128.20">
    <property type="match status" value="1"/>
</dbReference>
<dbReference type="PANTHER" id="PTHR10612">
    <property type="entry name" value="APOLIPOPROTEIN D"/>
    <property type="match status" value="1"/>
</dbReference>
<evidence type="ECO:0000256" key="2">
    <source>
        <dbReference type="ARBA" id="ARBA00004635"/>
    </source>
</evidence>
<feature type="lipid moiety-binding region" description="N-palmitoyl cysteine" evidence="14">
    <location>
        <position position="22"/>
    </location>
</feature>
<evidence type="ECO:0000256" key="10">
    <source>
        <dbReference type="ARBA" id="ARBA00023288"/>
    </source>
</evidence>
<evidence type="ECO:0000313" key="17">
    <source>
        <dbReference type="Proteomes" id="UP000076630"/>
    </source>
</evidence>
<feature type="domain" description="Lipocalin/cytosolic fatty-acid binding" evidence="15">
    <location>
        <begin position="37"/>
        <end position="175"/>
    </location>
</feature>
<dbReference type="GO" id="GO:0008289">
    <property type="term" value="F:lipid binding"/>
    <property type="evidence" value="ECO:0007669"/>
    <property type="project" value="UniProtKB-KW"/>
</dbReference>
<evidence type="ECO:0000256" key="5">
    <source>
        <dbReference type="ARBA" id="ARBA00022729"/>
    </source>
</evidence>
<dbReference type="EMBL" id="LQNU01000075">
    <property type="protein sequence ID" value="KZE76753.1"/>
    <property type="molecule type" value="Genomic_DNA"/>
</dbReference>
<keyword evidence="6" id="KW-0446">Lipid-binding</keyword>
<dbReference type="InterPro" id="IPR022271">
    <property type="entry name" value="Lipocalin_ApoD"/>
</dbReference>
<dbReference type="GO" id="GO:0006950">
    <property type="term" value="P:response to stress"/>
    <property type="evidence" value="ECO:0007669"/>
    <property type="project" value="UniProtKB-ARBA"/>
</dbReference>
<gene>
    <name evidence="16" type="ORF">AV926_15205</name>
</gene>
<evidence type="ECO:0000256" key="1">
    <source>
        <dbReference type="ARBA" id="ARBA00004442"/>
    </source>
</evidence>
<organism evidence="16 17">
    <name type="scientific">Myroides marinus</name>
    <dbReference type="NCBI Taxonomy" id="703342"/>
    <lineage>
        <taxon>Bacteria</taxon>
        <taxon>Pseudomonadati</taxon>
        <taxon>Bacteroidota</taxon>
        <taxon>Flavobacteriia</taxon>
        <taxon>Flavobacteriales</taxon>
        <taxon>Flavobacteriaceae</taxon>
        <taxon>Myroides</taxon>
    </lineage>
</organism>
<dbReference type="GO" id="GO:0009279">
    <property type="term" value="C:cell outer membrane"/>
    <property type="evidence" value="ECO:0007669"/>
    <property type="project" value="UniProtKB-SubCell"/>
</dbReference>
<keyword evidence="10 14" id="KW-0449">Lipoprotein</keyword>
<keyword evidence="8 14" id="KW-0564">Palmitate</keyword>
<dbReference type="PANTHER" id="PTHR10612:SF34">
    <property type="entry name" value="APOLIPOPROTEIN D"/>
    <property type="match status" value="1"/>
</dbReference>
<name>A0A163WS23_9FLAO</name>
<dbReference type="PIRSF" id="PIRSF036893">
    <property type="entry name" value="Lipocalin_ApoD"/>
    <property type="match status" value="1"/>
</dbReference>
<evidence type="ECO:0000256" key="14">
    <source>
        <dbReference type="PIRSR" id="PIRSR036893-52"/>
    </source>
</evidence>
<dbReference type="SUPFAM" id="SSF50814">
    <property type="entry name" value="Lipocalins"/>
    <property type="match status" value="1"/>
</dbReference>
<dbReference type="FunFam" id="2.40.128.20:FF:000002">
    <property type="entry name" value="Outer membrane lipoprotein Blc"/>
    <property type="match status" value="1"/>
</dbReference>
<dbReference type="Proteomes" id="UP000076630">
    <property type="component" value="Unassembled WGS sequence"/>
</dbReference>
<evidence type="ECO:0000259" key="15">
    <source>
        <dbReference type="Pfam" id="PF08212"/>
    </source>
</evidence>
<sequence length="186" mass="21962">MKKAHLYRIYLLTMFSFIMFSCQKQVIVDKAVPIRNFDVNRYLGTWYEIARFDFSFEKDLDNTTAHYTLNDNGDLKVLNSGFNTKSKQWKKADGTAKFRKDKTVGLLKVSFFGPFYSSYNIIALDPEYKYALVVGKDYDYLWILSRETTIPEHVKKQYLELATQIGYDISKLLWIDHNRNDNPYLN</sequence>
<keyword evidence="9" id="KW-0998">Cell outer membrane</keyword>
<evidence type="ECO:0000256" key="7">
    <source>
        <dbReference type="ARBA" id="ARBA00023136"/>
    </source>
</evidence>
<comment type="subcellular location">
    <subcellularLocation>
        <location evidence="1">Cell outer membrane</location>
    </subcellularLocation>
    <subcellularLocation>
        <location evidence="2">Membrane</location>
        <topology evidence="2">Lipid-anchor</topology>
    </subcellularLocation>
</comment>
<comment type="similarity">
    <text evidence="3 13">Belongs to the calycin superfamily. Lipocalin family.</text>
</comment>
<evidence type="ECO:0000256" key="13">
    <source>
        <dbReference type="PIRNR" id="PIRNR036893"/>
    </source>
</evidence>
<evidence type="ECO:0000256" key="6">
    <source>
        <dbReference type="ARBA" id="ARBA00023121"/>
    </source>
</evidence>